<dbReference type="Pfam" id="PF13532">
    <property type="entry name" value="2OG-FeII_Oxy_2"/>
    <property type="match status" value="1"/>
</dbReference>
<sequence>MFKEYFKFYKRMNTLDQNSDIIDFSNVVNTELIKPKELKYLTYNKEKLDDLGLKRDLSDWNCYEILNIPGLIFIKNPFTPVGQKYWIKRCIVDYTKKPNRLNIDNHHFFQPGEDWWTTVNKTNNVKLRDQLRWATLGYHHDWDTKVYSESAKDEFPTDLSDLSKFITKWLQFPNEFMAEAAIVNFYHPSSTLSGHIDHSEYNLSAPLLSISFGLSAIFLIGGHSLDDKPTAVLLRSGDIIIMSKESRLCYHGVPKVLSPKNDQDYNYDNEWEESFKKYMQVTRININVRQVNNVGND</sequence>
<protein>
    <submittedName>
        <fullName evidence="7">Oxoglutarate/iron-dependent dioxygenase,Alpha-ketoglutarate-dependent dioxygenase AlkB-like</fullName>
    </submittedName>
</protein>
<dbReference type="EMBL" id="CABPRJ010000480">
    <property type="protein sequence ID" value="VVC28364.1"/>
    <property type="molecule type" value="Genomic_DNA"/>
</dbReference>
<organism evidence="7 8">
    <name type="scientific">Cinara cedri</name>
    <dbReference type="NCBI Taxonomy" id="506608"/>
    <lineage>
        <taxon>Eukaryota</taxon>
        <taxon>Metazoa</taxon>
        <taxon>Ecdysozoa</taxon>
        <taxon>Arthropoda</taxon>
        <taxon>Hexapoda</taxon>
        <taxon>Insecta</taxon>
        <taxon>Pterygota</taxon>
        <taxon>Neoptera</taxon>
        <taxon>Paraneoptera</taxon>
        <taxon>Hemiptera</taxon>
        <taxon>Sternorrhyncha</taxon>
        <taxon>Aphidomorpha</taxon>
        <taxon>Aphidoidea</taxon>
        <taxon>Aphididae</taxon>
        <taxon>Lachninae</taxon>
        <taxon>Cinara</taxon>
    </lineage>
</organism>
<dbReference type="InterPro" id="IPR027450">
    <property type="entry name" value="AlkB-like"/>
</dbReference>
<gene>
    <name evidence="7" type="ORF">CINCED_3A024648</name>
</gene>
<evidence type="ECO:0000313" key="7">
    <source>
        <dbReference type="EMBL" id="VVC28364.1"/>
    </source>
</evidence>
<dbReference type="PANTHER" id="PTHR16557">
    <property type="entry name" value="ALKYLATED DNA REPAIR PROTEIN ALKB-RELATED"/>
    <property type="match status" value="1"/>
</dbReference>
<keyword evidence="1 5" id="KW-0479">Metal-binding</keyword>
<dbReference type="AlphaFoldDB" id="A0A5E4M851"/>
<dbReference type="InterPro" id="IPR005123">
    <property type="entry name" value="Oxoglu/Fe-dep_dioxygenase_dom"/>
</dbReference>
<dbReference type="InterPro" id="IPR037151">
    <property type="entry name" value="AlkB-like_sf"/>
</dbReference>
<keyword evidence="8" id="KW-1185">Reference proteome</keyword>
<evidence type="ECO:0000256" key="1">
    <source>
        <dbReference type="ARBA" id="ARBA00022723"/>
    </source>
</evidence>
<keyword evidence="2 7" id="KW-0223">Dioxygenase</keyword>
<feature type="domain" description="Fe2OG dioxygenase" evidence="6">
    <location>
        <begin position="177"/>
        <end position="292"/>
    </location>
</feature>
<evidence type="ECO:0000256" key="5">
    <source>
        <dbReference type="PIRSR" id="PIRSR604574-2"/>
    </source>
</evidence>
<feature type="binding site" evidence="5">
    <location>
        <position position="195"/>
    </location>
    <ligand>
        <name>Fe cation</name>
        <dbReference type="ChEBI" id="CHEBI:24875"/>
        <note>catalytic</note>
    </ligand>
</feature>
<dbReference type="OrthoDB" id="6614653at2759"/>
<evidence type="ECO:0000256" key="4">
    <source>
        <dbReference type="ARBA" id="ARBA00023004"/>
    </source>
</evidence>
<accession>A0A5E4M851</accession>
<comment type="cofactor">
    <cofactor evidence="5">
        <name>Fe(2+)</name>
        <dbReference type="ChEBI" id="CHEBI:29033"/>
    </cofactor>
    <text evidence="5">Binds 1 Fe(2+) ion per subunit.</text>
</comment>
<dbReference type="GO" id="GO:0005634">
    <property type="term" value="C:nucleus"/>
    <property type="evidence" value="ECO:0007669"/>
    <property type="project" value="TreeGrafter"/>
</dbReference>
<evidence type="ECO:0000256" key="3">
    <source>
        <dbReference type="ARBA" id="ARBA00023002"/>
    </source>
</evidence>
<dbReference type="GO" id="GO:0035516">
    <property type="term" value="F:broad specificity oxidative DNA demethylase activity"/>
    <property type="evidence" value="ECO:0007669"/>
    <property type="project" value="TreeGrafter"/>
</dbReference>
<evidence type="ECO:0000313" key="8">
    <source>
        <dbReference type="Proteomes" id="UP000325440"/>
    </source>
</evidence>
<feature type="binding site" evidence="5">
    <location>
        <position position="197"/>
    </location>
    <ligand>
        <name>Fe cation</name>
        <dbReference type="ChEBI" id="CHEBI:24875"/>
        <note>catalytic</note>
    </ligand>
</feature>
<reference evidence="7 8" key="1">
    <citation type="submission" date="2019-08" db="EMBL/GenBank/DDBJ databases">
        <authorList>
            <person name="Alioto T."/>
            <person name="Alioto T."/>
            <person name="Gomez Garrido J."/>
        </authorList>
    </citation>
    <scope>NUCLEOTIDE SEQUENCE [LARGE SCALE GENOMIC DNA]</scope>
</reference>
<keyword evidence="3" id="KW-0560">Oxidoreductase</keyword>
<dbReference type="PROSITE" id="PS51471">
    <property type="entry name" value="FE2OG_OXY"/>
    <property type="match status" value="1"/>
</dbReference>
<proteinExistence type="predicted"/>
<dbReference type="InterPro" id="IPR004574">
    <property type="entry name" value="Alkb"/>
</dbReference>
<dbReference type="GO" id="GO:0035513">
    <property type="term" value="P:oxidative RNA demethylation"/>
    <property type="evidence" value="ECO:0007669"/>
    <property type="project" value="TreeGrafter"/>
</dbReference>
<feature type="binding site" evidence="5">
    <location>
        <position position="251"/>
    </location>
    <ligand>
        <name>Fe cation</name>
        <dbReference type="ChEBI" id="CHEBI:24875"/>
        <note>catalytic</note>
    </ligand>
</feature>
<dbReference type="PANTHER" id="PTHR16557:SF2">
    <property type="entry name" value="NUCLEIC ACID DIOXYGENASE ALKBH1"/>
    <property type="match status" value="1"/>
</dbReference>
<dbReference type="GO" id="GO:0005737">
    <property type="term" value="C:cytoplasm"/>
    <property type="evidence" value="ECO:0007669"/>
    <property type="project" value="TreeGrafter"/>
</dbReference>
<dbReference type="Proteomes" id="UP000325440">
    <property type="component" value="Unassembled WGS sequence"/>
</dbReference>
<dbReference type="GO" id="GO:0035515">
    <property type="term" value="F:oxidative RNA demethylase activity"/>
    <property type="evidence" value="ECO:0007669"/>
    <property type="project" value="TreeGrafter"/>
</dbReference>
<evidence type="ECO:0000256" key="2">
    <source>
        <dbReference type="ARBA" id="ARBA00022964"/>
    </source>
</evidence>
<evidence type="ECO:0000259" key="6">
    <source>
        <dbReference type="PROSITE" id="PS51471"/>
    </source>
</evidence>
<keyword evidence="4 5" id="KW-0408">Iron</keyword>
<dbReference type="SUPFAM" id="SSF51197">
    <property type="entry name" value="Clavaminate synthase-like"/>
    <property type="match status" value="1"/>
</dbReference>
<name>A0A5E4M851_9HEMI</name>
<dbReference type="GO" id="GO:0008198">
    <property type="term" value="F:ferrous iron binding"/>
    <property type="evidence" value="ECO:0007669"/>
    <property type="project" value="TreeGrafter"/>
</dbReference>
<dbReference type="Gene3D" id="2.60.120.590">
    <property type="entry name" value="Alpha-ketoglutarate-dependent dioxygenase AlkB-like"/>
    <property type="match status" value="1"/>
</dbReference>